<name>A0A5C8NZ27_9BACI</name>
<keyword evidence="1" id="KW-0812">Transmembrane</keyword>
<keyword evidence="1" id="KW-1133">Transmembrane helix</keyword>
<dbReference type="OrthoDB" id="9759894at2"/>
<gene>
    <name evidence="3" type="ORF">FHP05_03955</name>
</gene>
<feature type="transmembrane region" description="Helical" evidence="1">
    <location>
        <begin position="613"/>
        <end position="631"/>
    </location>
</feature>
<evidence type="ECO:0000313" key="4">
    <source>
        <dbReference type="Proteomes" id="UP000321574"/>
    </source>
</evidence>
<feature type="transmembrane region" description="Helical" evidence="1">
    <location>
        <begin position="557"/>
        <end position="574"/>
    </location>
</feature>
<accession>A0A5C8NZ27</accession>
<evidence type="ECO:0000313" key="3">
    <source>
        <dbReference type="EMBL" id="TXL66549.1"/>
    </source>
</evidence>
<dbReference type="RefSeq" id="WP_147665949.1">
    <property type="nucleotide sequence ID" value="NZ_VDUW01000002.1"/>
</dbReference>
<comment type="caution">
    <text evidence="3">The sequence shown here is derived from an EMBL/GenBank/DDBJ whole genome shotgun (WGS) entry which is preliminary data.</text>
</comment>
<feature type="transmembrane region" description="Helical" evidence="1">
    <location>
        <begin position="521"/>
        <end position="545"/>
    </location>
</feature>
<feature type="transmembrane region" description="Helical" evidence="1">
    <location>
        <begin position="586"/>
        <end position="606"/>
    </location>
</feature>
<protein>
    <submittedName>
        <fullName evidence="3">TRAP transporter permease</fullName>
    </submittedName>
</protein>
<dbReference type="InterPro" id="IPR010656">
    <property type="entry name" value="DctM"/>
</dbReference>
<feature type="transmembrane region" description="Helical" evidence="1">
    <location>
        <begin position="422"/>
        <end position="445"/>
    </location>
</feature>
<dbReference type="NCBIfam" id="TIGR02123">
    <property type="entry name" value="TRAP_fused"/>
    <property type="match status" value="1"/>
</dbReference>
<feature type="transmembrane region" description="Helical" evidence="1">
    <location>
        <begin position="118"/>
        <end position="140"/>
    </location>
</feature>
<evidence type="ECO:0000256" key="1">
    <source>
        <dbReference type="SAM" id="Phobius"/>
    </source>
</evidence>
<keyword evidence="1" id="KW-0472">Membrane</keyword>
<feature type="transmembrane region" description="Helical" evidence="1">
    <location>
        <begin position="383"/>
        <end position="401"/>
    </location>
</feature>
<feature type="transmembrane region" description="Helical" evidence="1">
    <location>
        <begin position="491"/>
        <end position="509"/>
    </location>
</feature>
<feature type="transmembrane region" description="Helical" evidence="1">
    <location>
        <begin position="63"/>
        <end position="81"/>
    </location>
</feature>
<reference evidence="3 4" key="1">
    <citation type="submission" date="2019-06" db="EMBL/GenBank/DDBJ databases">
        <title>Cerasibacillus sp. nov., isolated from maize field.</title>
        <authorList>
            <person name="Lin S.-Y."/>
            <person name="Tsai C.-F."/>
            <person name="Young C.-C."/>
        </authorList>
    </citation>
    <scope>NUCLEOTIDE SEQUENCE [LARGE SCALE GENOMIC DNA]</scope>
    <source>
        <strain evidence="3 4">CC-CFT480</strain>
    </source>
</reference>
<feature type="transmembrane region" description="Helical" evidence="1">
    <location>
        <begin position="637"/>
        <end position="653"/>
    </location>
</feature>
<feature type="transmembrane region" description="Helical" evidence="1">
    <location>
        <begin position="204"/>
        <end position="225"/>
    </location>
</feature>
<feature type="transmembrane region" description="Helical" evidence="1">
    <location>
        <begin position="465"/>
        <end position="484"/>
    </location>
</feature>
<dbReference type="InterPro" id="IPR011853">
    <property type="entry name" value="TRAP_DctM-Dct_fused"/>
</dbReference>
<feature type="transmembrane region" description="Helical" evidence="1">
    <location>
        <begin position="147"/>
        <end position="168"/>
    </location>
</feature>
<dbReference type="AlphaFoldDB" id="A0A5C8NZ27"/>
<organism evidence="3 4">
    <name type="scientific">Cerasibacillus terrae</name>
    <dbReference type="NCBI Taxonomy" id="2498845"/>
    <lineage>
        <taxon>Bacteria</taxon>
        <taxon>Bacillati</taxon>
        <taxon>Bacillota</taxon>
        <taxon>Bacilli</taxon>
        <taxon>Bacillales</taxon>
        <taxon>Bacillaceae</taxon>
        <taxon>Cerasibacillus</taxon>
    </lineage>
</organism>
<dbReference type="EMBL" id="VDUW01000002">
    <property type="protein sequence ID" value="TXL66549.1"/>
    <property type="molecule type" value="Genomic_DNA"/>
</dbReference>
<dbReference type="Pfam" id="PF06808">
    <property type="entry name" value="DctM"/>
    <property type="match status" value="1"/>
</dbReference>
<proteinExistence type="predicted"/>
<sequence length="672" mass="73166">MTKENDHHQELSQEEQEKLLQKYDAESNTRNLSGIVAWVIFGILIAFSLFQLYTGAFGQLTAYLQRTIHLGFALVLIFFLYPARKTGSKRKVAWYDYILILLSIIVTGYWPVFYETLVQQFGGITEAQMVIGGLAILLVLEATRRAVGLPITIIAIAFLMYALFGPYMPGELAHRGLNLEQLIHSMYFTTEGILGTPLQVSSTYIFLFLLFGAFLVQTGVGNYFNDLAISLAGRRTGGPAKVAIFSSALQGTISGSSVANTVTTGSYTIPLMKRLGYKKNFAGAVEAASSTGGQIMPPIMGAAAFLMIEFAGVGYWEIAKAALIPAILYFSGIWIMTHLEAKKLGLLGLPEKDIPPKKEVFKKIHLLLPILAIIWFLYRGFSIERTALYGILATIIVSLFLKETRITPRKFIEALTSGARTALGVAAATAAAGIIVGVVTKTGLGLKLGNGLVGMAESITSSPKMLLLLTLFFTMIASLILGMGSPTTANYIITSTIALPAIIALNDQIEFAIPVLAAHMFVFYFGIVADITPPVALAAFAATGISGGEPIRTGINASKLAIAAYIIPYMFVLQPELLMIDTTLKGVLWIILTAITGMIAIGAGLIGYWYRKLYWFERILVAIVGLMLVYPEGYTDLIGLGAFIFMLVLQFVVKNKQDNQEDNQKQLEKMNA</sequence>
<feature type="transmembrane region" description="Helical" evidence="1">
    <location>
        <begin position="322"/>
        <end position="339"/>
    </location>
</feature>
<feature type="transmembrane region" description="Helical" evidence="1">
    <location>
        <begin position="360"/>
        <end position="377"/>
    </location>
</feature>
<feature type="domain" description="TRAP C4-dicarboxylate transport system permease DctM subunit" evidence="2">
    <location>
        <begin position="134"/>
        <end position="581"/>
    </location>
</feature>
<dbReference type="Proteomes" id="UP000321574">
    <property type="component" value="Unassembled WGS sequence"/>
</dbReference>
<feature type="transmembrane region" description="Helical" evidence="1">
    <location>
        <begin position="93"/>
        <end position="112"/>
    </location>
</feature>
<dbReference type="PANTHER" id="PTHR43849">
    <property type="entry name" value="BLL3936 PROTEIN"/>
    <property type="match status" value="1"/>
</dbReference>
<evidence type="ECO:0000259" key="2">
    <source>
        <dbReference type="Pfam" id="PF06808"/>
    </source>
</evidence>
<keyword evidence="4" id="KW-1185">Reference proteome</keyword>
<feature type="transmembrane region" description="Helical" evidence="1">
    <location>
        <begin position="35"/>
        <end position="57"/>
    </location>
</feature>
<dbReference type="PANTHER" id="PTHR43849:SF2">
    <property type="entry name" value="BLL3936 PROTEIN"/>
    <property type="match status" value="1"/>
</dbReference>